<keyword evidence="4" id="KW-0479">Metal-binding</keyword>
<reference evidence="11" key="1">
    <citation type="journal article" date="2019" name="Int. J. Syst. Evol. Microbiol.">
        <title>The Global Catalogue of Microorganisms (GCM) 10K type strain sequencing project: providing services to taxonomists for standard genome sequencing and annotation.</title>
        <authorList>
            <consortium name="The Broad Institute Genomics Platform"/>
            <consortium name="The Broad Institute Genome Sequencing Center for Infectious Disease"/>
            <person name="Wu L."/>
            <person name="Ma J."/>
        </authorList>
    </citation>
    <scope>NUCLEOTIDE SEQUENCE [LARGE SCALE GENOMIC DNA]</scope>
    <source>
        <strain evidence="11">CGMCC 4.7181</strain>
    </source>
</reference>
<dbReference type="InterPro" id="IPR013738">
    <property type="entry name" value="Beta_galactosidase_Trimer"/>
</dbReference>
<dbReference type="InterPro" id="IPR013529">
    <property type="entry name" value="Glyco_hydro_42_N"/>
</dbReference>
<protein>
    <recommendedName>
        <fullName evidence="3">beta-galactosidase</fullName>
        <ecNumber evidence="3">3.2.1.23</ecNumber>
    </recommendedName>
</protein>
<evidence type="ECO:0000256" key="4">
    <source>
        <dbReference type="ARBA" id="ARBA00022723"/>
    </source>
</evidence>
<accession>A0ABQ2N0E5</accession>
<proteinExistence type="inferred from homology"/>
<dbReference type="RefSeq" id="WP_188701002.1">
    <property type="nucleotide sequence ID" value="NZ_BMMQ01000004.1"/>
</dbReference>
<evidence type="ECO:0000256" key="3">
    <source>
        <dbReference type="ARBA" id="ARBA00012756"/>
    </source>
</evidence>
<keyword evidence="7" id="KW-0326">Glycosidase</keyword>
<evidence type="ECO:0000313" key="11">
    <source>
        <dbReference type="Proteomes" id="UP000638043"/>
    </source>
</evidence>
<dbReference type="EC" id="3.2.1.23" evidence="3"/>
<evidence type="ECO:0000313" key="10">
    <source>
        <dbReference type="EMBL" id="GGO63892.1"/>
    </source>
</evidence>
<evidence type="ECO:0000256" key="2">
    <source>
        <dbReference type="ARBA" id="ARBA00005940"/>
    </source>
</evidence>
<dbReference type="CDD" id="cd03143">
    <property type="entry name" value="A4_beta-galactosidase_middle_domain"/>
    <property type="match status" value="1"/>
</dbReference>
<dbReference type="Proteomes" id="UP000638043">
    <property type="component" value="Unassembled WGS sequence"/>
</dbReference>
<dbReference type="Pfam" id="PF02449">
    <property type="entry name" value="Glyco_hydro_42"/>
    <property type="match status" value="1"/>
</dbReference>
<evidence type="ECO:0000259" key="8">
    <source>
        <dbReference type="Pfam" id="PF02449"/>
    </source>
</evidence>
<evidence type="ECO:0000256" key="5">
    <source>
        <dbReference type="ARBA" id="ARBA00022801"/>
    </source>
</evidence>
<dbReference type="InterPro" id="IPR003476">
    <property type="entry name" value="Glyco_hydro_42"/>
</dbReference>
<dbReference type="SUPFAM" id="SSF51445">
    <property type="entry name" value="(Trans)glycosidases"/>
    <property type="match status" value="1"/>
</dbReference>
<dbReference type="InterPro" id="IPR029062">
    <property type="entry name" value="Class_I_gatase-like"/>
</dbReference>
<dbReference type="InterPro" id="IPR017853">
    <property type="entry name" value="GH"/>
</dbReference>
<feature type="domain" description="Glycoside hydrolase family 42 N-terminal" evidence="8">
    <location>
        <begin position="18"/>
        <end position="395"/>
    </location>
</feature>
<name>A0ABQ2N0E5_9MICO</name>
<dbReference type="SUPFAM" id="SSF52317">
    <property type="entry name" value="Class I glutamine amidotransferase-like"/>
    <property type="match status" value="1"/>
</dbReference>
<evidence type="ECO:0000256" key="6">
    <source>
        <dbReference type="ARBA" id="ARBA00022833"/>
    </source>
</evidence>
<evidence type="ECO:0000256" key="7">
    <source>
        <dbReference type="ARBA" id="ARBA00023295"/>
    </source>
</evidence>
<comment type="caution">
    <text evidence="10">The sequence shown here is derived from an EMBL/GenBank/DDBJ whole genome shotgun (WGS) entry which is preliminary data.</text>
</comment>
<dbReference type="PANTHER" id="PTHR36447:SF2">
    <property type="entry name" value="BETA-GALACTOSIDASE YESZ"/>
    <property type="match status" value="1"/>
</dbReference>
<organism evidence="10 11">
    <name type="scientific">Microbacterium nanhaiense</name>
    <dbReference type="NCBI Taxonomy" id="1301026"/>
    <lineage>
        <taxon>Bacteria</taxon>
        <taxon>Bacillati</taxon>
        <taxon>Actinomycetota</taxon>
        <taxon>Actinomycetes</taxon>
        <taxon>Micrococcales</taxon>
        <taxon>Microbacteriaceae</taxon>
        <taxon>Microbacterium</taxon>
    </lineage>
</organism>
<dbReference type="Pfam" id="PF08532">
    <property type="entry name" value="Glyco_hydro_42M"/>
    <property type="match status" value="1"/>
</dbReference>
<comment type="catalytic activity">
    <reaction evidence="1">
        <text>Hydrolysis of terminal non-reducing beta-D-galactose residues in beta-D-galactosides.</text>
        <dbReference type="EC" id="3.2.1.23"/>
    </reaction>
</comment>
<comment type="similarity">
    <text evidence="2">Belongs to the glycosyl hydrolase 42 family.</text>
</comment>
<evidence type="ECO:0000256" key="1">
    <source>
        <dbReference type="ARBA" id="ARBA00001412"/>
    </source>
</evidence>
<dbReference type="EMBL" id="BMMQ01000004">
    <property type="protein sequence ID" value="GGO63892.1"/>
    <property type="molecule type" value="Genomic_DNA"/>
</dbReference>
<keyword evidence="6" id="KW-0862">Zinc</keyword>
<sequence length="698" mass="77387">MDAFRDATRSSVGFGAAYYAEYQPHDRLDEDMRLMREAGFSIIRVGESTWSTWEPDDGEFESAWMRRVLDAAAEHGIGVILGTPTYAAPPWLFTEHPEIAAEGARGQRFSWGARQEIDLASPVFRGYAERIIRRIVSEFRDHPAVVGYQVDNEPGLILLHNDEVFEGFRAWLGAHFDSAAEANERWGLAYWSHRLRDWGDLWRPDGNAQPQYDLAWRRYQAELVAEFIGWQAGIVRELAREDQWVTTCIAYDRPAADDRRIGEALDIVSGNAYYRMQDGLDHPAPSRPQGWMTDGVWSVFLSADRMYSSHRAPFLVTETNAGAINASNVSEPGWDGQWRQAAWAMISRGARLIEYWHWHTAHFGTETHWVGVLPHDQRPGRVYDNIAALGAELRELGPRVAATRPDAQVGFLFSTDSKYALAFEPVFPDEPKSPASRGYQRILEAFYRGSFAAGLQAHALHDRGLPGGEELARDYPMLVVAGQYVMPDALTETLLAYVAAGGHLVIGPRTAYGDEWAVARTAPQPAGLADLAGAGYQEFSTLRSPVGVAGDGPLGRAEGWAEWLVADDAEVLARYEHPHLSRFAAETTAARGAGRVSLIGFVPDDEAAAAIFSRLAELTGLDRFSSEAPSVTHASSTGETERLHAYFNWSDDTVTLPWPAGQVDARGAARAELTLTGRDVALLWEPLAADIDSWEETR</sequence>
<dbReference type="PANTHER" id="PTHR36447">
    <property type="entry name" value="BETA-GALACTOSIDASE GANA"/>
    <property type="match status" value="1"/>
</dbReference>
<dbReference type="Gene3D" id="3.20.20.80">
    <property type="entry name" value="Glycosidases"/>
    <property type="match status" value="1"/>
</dbReference>
<gene>
    <name evidence="10" type="ORF">GCM10010910_17510</name>
</gene>
<keyword evidence="5" id="KW-0378">Hydrolase</keyword>
<dbReference type="Gene3D" id="3.40.50.880">
    <property type="match status" value="1"/>
</dbReference>
<keyword evidence="11" id="KW-1185">Reference proteome</keyword>
<feature type="domain" description="Beta-galactosidase trimerisation" evidence="9">
    <location>
        <begin position="407"/>
        <end position="621"/>
    </location>
</feature>
<evidence type="ECO:0000259" key="9">
    <source>
        <dbReference type="Pfam" id="PF08532"/>
    </source>
</evidence>